<comment type="function">
    <text evidence="9">Probably acts as a heme chaperone, transferring heme to an unknown acceptor. Binds one molecule of heme per monomer, possibly covalently. Binds 1 [4Fe-4S] cluster. The cluster is coordinated with 3 cysteines and an exchangeable S-adenosyl-L-methionine.</text>
</comment>
<dbReference type="GO" id="GO:0046872">
    <property type="term" value="F:metal ion binding"/>
    <property type="evidence" value="ECO:0007669"/>
    <property type="project" value="UniProtKB-UniRule"/>
</dbReference>
<keyword evidence="7 9" id="KW-0411">Iron-sulfur</keyword>
<sequence>MKKNISLYIHIPFCKSKCNYCDFLSFDNKASVMKEYVQALISEIKSYSEVTKEYMVKSIFIGGGTPSILSCADIESIFEALKLYYNIDNNAEITIEANPGTLNEDKIGRVLDSGVNRISLGLQSCNDNLLKRLGRIHTFDEFLLNYDLLRKYKFSNINVDMMFALPNQKMTDLEYDLKSIIDLRPEHISYYSLIIEEGTNFSKMYKDNKLNLPDEDDERAMYWLIDNLLQKSGYKHYEISNFALGGKECYHNKVYWIEKEYIGMGLGASSFFEGFRYKNISNMNEYIKSNGEREKIKESIQKIDKKTAIEEYMFLGLRLLDGIDELDFYNRWGHEIDYYYKSVIKELVKDNLITNNGYRLKLTRKGIDVSNYALAMFLFD</sequence>
<comment type="similarity">
    <text evidence="1">Belongs to the anaerobic coproporphyrinogen-III oxidase family. HemW subfamily.</text>
</comment>
<proteinExistence type="inferred from homology"/>
<dbReference type="InterPro" id="IPR013785">
    <property type="entry name" value="Aldolase_TIM"/>
</dbReference>
<gene>
    <name evidence="11" type="primary">hemN</name>
    <name evidence="11" type="ORF">SH1V18_36240</name>
</gene>
<dbReference type="EMBL" id="BRLB01000014">
    <property type="protein sequence ID" value="GKX31144.1"/>
    <property type="molecule type" value="Genomic_DNA"/>
</dbReference>
<dbReference type="InterPro" id="IPR007197">
    <property type="entry name" value="rSAM"/>
</dbReference>
<dbReference type="Gene3D" id="3.20.20.70">
    <property type="entry name" value="Aldolase class I"/>
    <property type="match status" value="1"/>
</dbReference>
<dbReference type="SFLD" id="SFLDF00288">
    <property type="entry name" value="HemN-like__clustered_with_nucl"/>
    <property type="match status" value="1"/>
</dbReference>
<dbReference type="GO" id="GO:0005737">
    <property type="term" value="C:cytoplasm"/>
    <property type="evidence" value="ECO:0007669"/>
    <property type="project" value="UniProtKB-SubCell"/>
</dbReference>
<evidence type="ECO:0000256" key="9">
    <source>
        <dbReference type="RuleBase" id="RU364116"/>
    </source>
</evidence>
<dbReference type="SFLD" id="SFLDS00029">
    <property type="entry name" value="Radical_SAM"/>
    <property type="match status" value="1"/>
</dbReference>
<keyword evidence="5 9" id="KW-0479">Metal-binding</keyword>
<evidence type="ECO:0000256" key="2">
    <source>
        <dbReference type="ARBA" id="ARBA00017228"/>
    </source>
</evidence>
<keyword evidence="9" id="KW-0004">4Fe-4S</keyword>
<protein>
    <recommendedName>
        <fullName evidence="2 9">Heme chaperone HemW</fullName>
    </recommendedName>
</protein>
<evidence type="ECO:0000256" key="4">
    <source>
        <dbReference type="ARBA" id="ARBA00022691"/>
    </source>
</evidence>
<accession>A0A9W6DHS2</accession>
<evidence type="ECO:0000313" key="11">
    <source>
        <dbReference type="EMBL" id="GKX31144.1"/>
    </source>
</evidence>
<dbReference type="SMART" id="SM00729">
    <property type="entry name" value="Elp3"/>
    <property type="match status" value="1"/>
</dbReference>
<evidence type="ECO:0000259" key="10">
    <source>
        <dbReference type="PROSITE" id="PS51918"/>
    </source>
</evidence>
<dbReference type="InterPro" id="IPR034505">
    <property type="entry name" value="Coproporphyrinogen-III_oxidase"/>
</dbReference>
<dbReference type="Pfam" id="PF04055">
    <property type="entry name" value="Radical_SAM"/>
    <property type="match status" value="1"/>
</dbReference>
<dbReference type="Proteomes" id="UP001144256">
    <property type="component" value="Unassembled WGS sequence"/>
</dbReference>
<feature type="domain" description="Radical SAM core" evidence="10">
    <location>
        <begin position="1"/>
        <end position="235"/>
    </location>
</feature>
<evidence type="ECO:0000256" key="1">
    <source>
        <dbReference type="ARBA" id="ARBA00006100"/>
    </source>
</evidence>
<dbReference type="NCBIfam" id="TIGR00539">
    <property type="entry name" value="hemN_rel"/>
    <property type="match status" value="1"/>
</dbReference>
<dbReference type="PANTHER" id="PTHR13932:SF5">
    <property type="entry name" value="RADICAL S-ADENOSYL METHIONINE DOMAIN-CONTAINING PROTEIN 1, MITOCHONDRIAL"/>
    <property type="match status" value="1"/>
</dbReference>
<keyword evidence="8 9" id="KW-0143">Chaperone</keyword>
<dbReference type="InterPro" id="IPR006638">
    <property type="entry name" value="Elp3/MiaA/NifB-like_rSAM"/>
</dbReference>
<dbReference type="GO" id="GO:0051539">
    <property type="term" value="F:4 iron, 4 sulfur cluster binding"/>
    <property type="evidence" value="ECO:0007669"/>
    <property type="project" value="UniProtKB-UniRule"/>
</dbReference>
<dbReference type="CDD" id="cd01335">
    <property type="entry name" value="Radical_SAM"/>
    <property type="match status" value="1"/>
</dbReference>
<dbReference type="GO" id="GO:0006779">
    <property type="term" value="P:porphyrin-containing compound biosynthetic process"/>
    <property type="evidence" value="ECO:0007669"/>
    <property type="project" value="InterPro"/>
</dbReference>
<reference evidence="11" key="1">
    <citation type="submission" date="2022-06" db="EMBL/GenBank/DDBJ databases">
        <title>Vallitalea longa sp. nov., an anaerobic bacterium isolated from marine sediment.</title>
        <authorList>
            <person name="Hirano S."/>
            <person name="Terahara T."/>
            <person name="Mori K."/>
            <person name="Hamada M."/>
            <person name="Matsumoto R."/>
            <person name="Kobayashi T."/>
        </authorList>
    </citation>
    <scope>NUCLEOTIDE SEQUENCE</scope>
    <source>
        <strain evidence="11">SH18-1</strain>
    </source>
</reference>
<evidence type="ECO:0000256" key="8">
    <source>
        <dbReference type="ARBA" id="ARBA00023186"/>
    </source>
</evidence>
<evidence type="ECO:0000313" key="12">
    <source>
        <dbReference type="Proteomes" id="UP001144256"/>
    </source>
</evidence>
<dbReference type="SUPFAM" id="SSF102114">
    <property type="entry name" value="Radical SAM enzymes"/>
    <property type="match status" value="1"/>
</dbReference>
<dbReference type="AlphaFoldDB" id="A0A9W6DHS2"/>
<dbReference type="RefSeq" id="WP_281817895.1">
    <property type="nucleotide sequence ID" value="NZ_BRLB01000014.1"/>
</dbReference>
<keyword evidence="3 9" id="KW-0349">Heme</keyword>
<dbReference type="GO" id="GO:0004109">
    <property type="term" value="F:coproporphyrinogen oxidase activity"/>
    <property type="evidence" value="ECO:0007669"/>
    <property type="project" value="InterPro"/>
</dbReference>
<dbReference type="PANTHER" id="PTHR13932">
    <property type="entry name" value="COPROPORPHYRINIGEN III OXIDASE"/>
    <property type="match status" value="1"/>
</dbReference>
<keyword evidence="12" id="KW-1185">Reference proteome</keyword>
<dbReference type="SFLD" id="SFLDF00562">
    <property type="entry name" value="HemN-like__clustered_with_heat"/>
    <property type="match status" value="1"/>
</dbReference>
<comment type="caution">
    <text evidence="11">The sequence shown here is derived from an EMBL/GenBank/DDBJ whole genome shotgun (WGS) entry which is preliminary data.</text>
</comment>
<name>A0A9W6DHS2_9FIRM</name>
<evidence type="ECO:0000256" key="5">
    <source>
        <dbReference type="ARBA" id="ARBA00022723"/>
    </source>
</evidence>
<dbReference type="SFLD" id="SFLDG01065">
    <property type="entry name" value="anaerobic_coproporphyrinogen-I"/>
    <property type="match status" value="1"/>
</dbReference>
<keyword evidence="9" id="KW-0963">Cytoplasm</keyword>
<dbReference type="PROSITE" id="PS51918">
    <property type="entry name" value="RADICAL_SAM"/>
    <property type="match status" value="1"/>
</dbReference>
<keyword evidence="4 9" id="KW-0949">S-adenosyl-L-methionine</keyword>
<dbReference type="InterPro" id="IPR004559">
    <property type="entry name" value="HemW-like"/>
</dbReference>
<dbReference type="InterPro" id="IPR058240">
    <property type="entry name" value="rSAM_sf"/>
</dbReference>
<keyword evidence="6 9" id="KW-0408">Iron</keyword>
<evidence type="ECO:0000256" key="7">
    <source>
        <dbReference type="ARBA" id="ARBA00023014"/>
    </source>
</evidence>
<comment type="subcellular location">
    <subcellularLocation>
        <location evidence="9">Cytoplasm</location>
    </subcellularLocation>
</comment>
<dbReference type="InterPro" id="IPR010723">
    <property type="entry name" value="HemN_C"/>
</dbReference>
<dbReference type="Pfam" id="PF06969">
    <property type="entry name" value="HemN_C"/>
    <property type="match status" value="1"/>
</dbReference>
<evidence type="ECO:0000256" key="6">
    <source>
        <dbReference type="ARBA" id="ARBA00023004"/>
    </source>
</evidence>
<organism evidence="11 12">
    <name type="scientific">Vallitalea longa</name>
    <dbReference type="NCBI Taxonomy" id="2936439"/>
    <lineage>
        <taxon>Bacteria</taxon>
        <taxon>Bacillati</taxon>
        <taxon>Bacillota</taxon>
        <taxon>Clostridia</taxon>
        <taxon>Lachnospirales</taxon>
        <taxon>Vallitaleaceae</taxon>
        <taxon>Vallitalea</taxon>
    </lineage>
</organism>
<evidence type="ECO:0000256" key="3">
    <source>
        <dbReference type="ARBA" id="ARBA00022617"/>
    </source>
</evidence>